<keyword evidence="1" id="KW-1015">Disulfide bond</keyword>
<evidence type="ECO:0000256" key="4">
    <source>
        <dbReference type="SAM" id="SignalP"/>
    </source>
</evidence>
<dbReference type="Proteomes" id="UP000075886">
    <property type="component" value="Unassembled WGS sequence"/>
</dbReference>
<keyword evidence="4" id="KW-0732">Signal</keyword>
<reference evidence="7" key="1">
    <citation type="submission" date="2014-01" db="EMBL/GenBank/DDBJ databases">
        <title>The Genome Sequence of Anopheles farauti FAR1 (V2).</title>
        <authorList>
            <consortium name="The Broad Institute Genomics Platform"/>
            <person name="Neafsey D.E."/>
            <person name="Besansky N."/>
            <person name="Howell P."/>
            <person name="Walton C."/>
            <person name="Young S.K."/>
            <person name="Zeng Q."/>
            <person name="Gargeya S."/>
            <person name="Fitzgerald M."/>
            <person name="Haas B."/>
            <person name="Abouelleil A."/>
            <person name="Allen A.W."/>
            <person name="Alvarado L."/>
            <person name="Arachchi H.M."/>
            <person name="Berlin A.M."/>
            <person name="Chapman S.B."/>
            <person name="Gainer-Dewar J."/>
            <person name="Goldberg J."/>
            <person name="Griggs A."/>
            <person name="Gujja S."/>
            <person name="Hansen M."/>
            <person name="Howarth C."/>
            <person name="Imamovic A."/>
            <person name="Ireland A."/>
            <person name="Larimer J."/>
            <person name="McCowan C."/>
            <person name="Murphy C."/>
            <person name="Pearson M."/>
            <person name="Poon T.W."/>
            <person name="Priest M."/>
            <person name="Roberts A."/>
            <person name="Saif S."/>
            <person name="Shea T."/>
            <person name="Sisk P."/>
            <person name="Sykes S."/>
            <person name="Wortman J."/>
            <person name="Nusbaum C."/>
            <person name="Birren B."/>
        </authorList>
    </citation>
    <scope>NUCLEOTIDE SEQUENCE [LARGE SCALE GENOMIC DNA]</scope>
    <source>
        <strain evidence="7">FAR1</strain>
    </source>
</reference>
<dbReference type="AlphaFoldDB" id="A0A182QM54"/>
<dbReference type="EMBL" id="AXCN02002049">
    <property type="status" value="NOT_ANNOTATED_CDS"/>
    <property type="molecule type" value="Genomic_DNA"/>
</dbReference>
<dbReference type="InterPro" id="IPR051333">
    <property type="entry name" value="CLIP_Serine_Protease"/>
</dbReference>
<dbReference type="Pfam" id="PF00089">
    <property type="entry name" value="Trypsin"/>
    <property type="match status" value="3"/>
</dbReference>
<keyword evidence="3" id="KW-0645">Protease</keyword>
<dbReference type="SMART" id="SM00020">
    <property type="entry name" value="Tryp_SPc"/>
    <property type="match status" value="1"/>
</dbReference>
<accession>A0A182QM54</accession>
<dbReference type="PROSITE" id="PS00135">
    <property type="entry name" value="TRYPSIN_SER"/>
    <property type="match status" value="1"/>
</dbReference>
<dbReference type="SUPFAM" id="SSF50494">
    <property type="entry name" value="Trypsin-like serine proteases"/>
    <property type="match status" value="3"/>
</dbReference>
<dbReference type="STRING" id="69004.A0A182QM54"/>
<comment type="similarity">
    <text evidence="2">Belongs to the peptidase S1 family. CLIP subfamily.</text>
</comment>
<evidence type="ECO:0000313" key="7">
    <source>
        <dbReference type="Proteomes" id="UP000075886"/>
    </source>
</evidence>
<dbReference type="PRINTS" id="PR00722">
    <property type="entry name" value="CHYMOTRYPSIN"/>
</dbReference>
<dbReference type="EnsemblMetazoa" id="AFAF012961-RA">
    <property type="protein sequence ID" value="AFAF012961-PA"/>
    <property type="gene ID" value="AFAF012961"/>
</dbReference>
<dbReference type="InterPro" id="IPR043504">
    <property type="entry name" value="Peptidase_S1_PA_chymotrypsin"/>
</dbReference>
<dbReference type="PANTHER" id="PTHR24260:SF147">
    <property type="entry name" value="EG:BACR7A4.3 PROTEIN-RELATED"/>
    <property type="match status" value="1"/>
</dbReference>
<dbReference type="InterPro" id="IPR001254">
    <property type="entry name" value="Trypsin_dom"/>
</dbReference>
<evidence type="ECO:0000313" key="6">
    <source>
        <dbReference type="EnsemblMetazoa" id="AFAF012961-PA"/>
    </source>
</evidence>
<dbReference type="VEuPathDB" id="VectorBase:AFAF012961"/>
<evidence type="ECO:0000259" key="5">
    <source>
        <dbReference type="PROSITE" id="PS50240"/>
    </source>
</evidence>
<evidence type="ECO:0000256" key="3">
    <source>
        <dbReference type="RuleBase" id="RU363034"/>
    </source>
</evidence>
<feature type="chain" id="PRO_5008133005" description="Peptidase S1 domain-containing protein" evidence="4">
    <location>
        <begin position="25"/>
        <end position="910"/>
    </location>
</feature>
<dbReference type="InterPro" id="IPR018114">
    <property type="entry name" value="TRYPSIN_HIS"/>
</dbReference>
<name>A0A182QM54_9DIPT</name>
<keyword evidence="3" id="KW-0378">Hydrolase</keyword>
<reference evidence="6" key="2">
    <citation type="submission" date="2020-05" db="UniProtKB">
        <authorList>
            <consortium name="EnsemblMetazoa"/>
        </authorList>
    </citation>
    <scope>IDENTIFICATION</scope>
    <source>
        <strain evidence="6">FAR1</strain>
    </source>
</reference>
<keyword evidence="3" id="KW-0720">Serine protease</keyword>
<dbReference type="Gene3D" id="2.40.10.10">
    <property type="entry name" value="Trypsin-like serine proteases"/>
    <property type="match status" value="4"/>
</dbReference>
<evidence type="ECO:0000256" key="1">
    <source>
        <dbReference type="ARBA" id="ARBA00023157"/>
    </source>
</evidence>
<dbReference type="InterPro" id="IPR033116">
    <property type="entry name" value="TRYPSIN_SER"/>
</dbReference>
<feature type="signal peptide" evidence="4">
    <location>
        <begin position="1"/>
        <end position="24"/>
    </location>
</feature>
<feature type="domain" description="Peptidase S1" evidence="5">
    <location>
        <begin position="64"/>
        <end position="285"/>
    </location>
</feature>
<feature type="domain" description="Peptidase S1" evidence="5">
    <location>
        <begin position="710"/>
        <end position="910"/>
    </location>
</feature>
<feature type="domain" description="Peptidase S1" evidence="5">
    <location>
        <begin position="333"/>
        <end position="588"/>
    </location>
</feature>
<evidence type="ECO:0000256" key="2">
    <source>
        <dbReference type="ARBA" id="ARBA00024195"/>
    </source>
</evidence>
<sequence>MRCRVMLLGALAALMTALLPCGWAKLFPTNPKLPEDNEDMMMPFDKISLDDCHMRNWKDGYLGLVAPAYGNPAYLREFAHIAAIGWSRPDGTVDWACGGSLIWENFILTAAHCAANDDDIAPDVARMGDLNIYSDEDDEFPQQLRIVKIIRHKQHRFSAKYYDIRFPKLYAAGWGRTGFADDKTRILLKVDLTPMSNAECGRFYTTAERGLRNGLHAHHLCAGDERMDTCPGDSGGPLHVKLLHNAKMTPFLVGVTSFGKPCGQANPGVYARVSSFVGWIIETLQQEGELATAEKFAPWSCALRYVHVREYEDDVVVSRANNFETYNSDNAHLVTGDSIHRVALEWPDTLLPVRENCSGTLIERDVVATLAECASHMGSNPVRVRFTNGKFVNVSETIVHPRYDPSVGRYYNNIAIMKLAYRVLSVPACVWYKDTLPEPEFEVLGHGRADLSPYNRDEVVTGLGMRPHEPASPTNWCLTTSVLADPRIISISPRATYNASCQLSDQFRSRLGRGLQREHICFQNKPFLVPATCEQHFGGPIEREMWRFTKYFNYVYGMNLFGRDCGFGEPAVAVSFNAHRAWLESVLLPEKTAMSARDPVIFINPDLELNDRCSYGGGVDGVCVGHASCPNIKSRMANKQPVTLCSKGSVVCCPRQDIKGPSSAIEKELDECEQRYRHLRQQRQARWDGFQPLNRRLSHVAEVGWEDGSQISFRCLGYLISTRAVVAAASCLLNSEYEPSIVRVGALWSNQAPTDIAFLTIGSLVFHPGFNDTTYDNNIGLLMLTAPLQPMVTAFPGCLWQNTTHNPVETEVFSSGRFDPIHPVYQRECNERFSNRFSSPAITCMVPGVDGPDEFCYPQGAPIVYRKHHEKNLFTEYLVNLYSHGRCNSTNLRVVTRMAMYIEWFKEVLK</sequence>
<dbReference type="CDD" id="cd00190">
    <property type="entry name" value="Tryp_SPc"/>
    <property type="match status" value="1"/>
</dbReference>
<keyword evidence="7" id="KW-1185">Reference proteome</keyword>
<dbReference type="InterPro" id="IPR001314">
    <property type="entry name" value="Peptidase_S1A"/>
</dbReference>
<dbReference type="PANTHER" id="PTHR24260">
    <property type="match status" value="1"/>
</dbReference>
<proteinExistence type="inferred from homology"/>
<dbReference type="PROSITE" id="PS00134">
    <property type="entry name" value="TRYPSIN_HIS"/>
    <property type="match status" value="1"/>
</dbReference>
<protein>
    <recommendedName>
        <fullName evidence="5">Peptidase S1 domain-containing protein</fullName>
    </recommendedName>
</protein>
<dbReference type="GO" id="GO:0004252">
    <property type="term" value="F:serine-type endopeptidase activity"/>
    <property type="evidence" value="ECO:0007669"/>
    <property type="project" value="InterPro"/>
</dbReference>
<organism evidence="6 7">
    <name type="scientific">Anopheles farauti</name>
    <dbReference type="NCBI Taxonomy" id="69004"/>
    <lineage>
        <taxon>Eukaryota</taxon>
        <taxon>Metazoa</taxon>
        <taxon>Ecdysozoa</taxon>
        <taxon>Arthropoda</taxon>
        <taxon>Hexapoda</taxon>
        <taxon>Insecta</taxon>
        <taxon>Pterygota</taxon>
        <taxon>Neoptera</taxon>
        <taxon>Endopterygota</taxon>
        <taxon>Diptera</taxon>
        <taxon>Nematocera</taxon>
        <taxon>Culicoidea</taxon>
        <taxon>Culicidae</taxon>
        <taxon>Anophelinae</taxon>
        <taxon>Anopheles</taxon>
    </lineage>
</organism>
<dbReference type="PROSITE" id="PS50240">
    <property type="entry name" value="TRYPSIN_DOM"/>
    <property type="match status" value="3"/>
</dbReference>
<dbReference type="InterPro" id="IPR009003">
    <property type="entry name" value="Peptidase_S1_PA"/>
</dbReference>
<dbReference type="GO" id="GO:0006508">
    <property type="term" value="P:proteolysis"/>
    <property type="evidence" value="ECO:0007669"/>
    <property type="project" value="UniProtKB-KW"/>
</dbReference>